<dbReference type="EMBL" id="CAJVPK010000348">
    <property type="protein sequence ID" value="CAG8498033.1"/>
    <property type="molecule type" value="Genomic_DNA"/>
</dbReference>
<keyword evidence="3" id="KW-1185">Reference proteome</keyword>
<evidence type="ECO:0000313" key="3">
    <source>
        <dbReference type="Proteomes" id="UP000789706"/>
    </source>
</evidence>
<evidence type="ECO:0000256" key="1">
    <source>
        <dbReference type="SAM" id="Coils"/>
    </source>
</evidence>
<dbReference type="Proteomes" id="UP000789706">
    <property type="component" value="Unassembled WGS sequence"/>
</dbReference>
<sequence length="96" mass="11355">MSSNSSPEKKAGLKQSLKKDLKRQIKDLQDKYPNHEIIKGIIVQVSTTNARDFKPYWNDFHLQEDQNLWFSVKQVMTRELADNLFTVCTLWQRITE</sequence>
<dbReference type="OrthoDB" id="10499292at2759"/>
<dbReference type="AlphaFoldDB" id="A0A9N8ZJI1"/>
<organism evidence="2 3">
    <name type="scientific">Diversispora eburnea</name>
    <dbReference type="NCBI Taxonomy" id="1213867"/>
    <lineage>
        <taxon>Eukaryota</taxon>
        <taxon>Fungi</taxon>
        <taxon>Fungi incertae sedis</taxon>
        <taxon>Mucoromycota</taxon>
        <taxon>Glomeromycotina</taxon>
        <taxon>Glomeromycetes</taxon>
        <taxon>Diversisporales</taxon>
        <taxon>Diversisporaceae</taxon>
        <taxon>Diversispora</taxon>
    </lineage>
</organism>
<keyword evidence="1" id="KW-0175">Coiled coil</keyword>
<name>A0A9N8ZJI1_9GLOM</name>
<proteinExistence type="predicted"/>
<feature type="coiled-coil region" evidence="1">
    <location>
        <begin position="11"/>
        <end position="38"/>
    </location>
</feature>
<accession>A0A9N8ZJI1</accession>
<evidence type="ECO:0000313" key="2">
    <source>
        <dbReference type="EMBL" id="CAG8498033.1"/>
    </source>
</evidence>
<protein>
    <submittedName>
        <fullName evidence="2">6824_t:CDS:1</fullName>
    </submittedName>
</protein>
<comment type="caution">
    <text evidence="2">The sequence shown here is derived from an EMBL/GenBank/DDBJ whole genome shotgun (WGS) entry which is preliminary data.</text>
</comment>
<gene>
    <name evidence="2" type="ORF">DEBURN_LOCUS4526</name>
</gene>
<reference evidence="2" key="1">
    <citation type="submission" date="2021-06" db="EMBL/GenBank/DDBJ databases">
        <authorList>
            <person name="Kallberg Y."/>
            <person name="Tangrot J."/>
            <person name="Rosling A."/>
        </authorList>
    </citation>
    <scope>NUCLEOTIDE SEQUENCE</scope>
    <source>
        <strain evidence="2">AZ414A</strain>
    </source>
</reference>